<comment type="pathway">
    <text evidence="2">Organic acid metabolism; glycolate biosynthesis; glycolate from 2-phosphoglycolate: step 1/1.</text>
</comment>
<keyword evidence="6" id="KW-1185">Reference proteome</keyword>
<proteinExistence type="inferred from homology"/>
<gene>
    <name evidence="5" type="ORF">ACFMB1_08020</name>
</gene>
<dbReference type="SUPFAM" id="SSF56784">
    <property type="entry name" value="HAD-like"/>
    <property type="match status" value="1"/>
</dbReference>
<dbReference type="PANTHER" id="PTHR43434">
    <property type="entry name" value="PHOSPHOGLYCOLATE PHOSPHATASE"/>
    <property type="match status" value="1"/>
</dbReference>
<accession>A0ABW1KU60</accession>
<evidence type="ECO:0000256" key="4">
    <source>
        <dbReference type="ARBA" id="ARBA00013078"/>
    </source>
</evidence>
<dbReference type="InterPro" id="IPR036412">
    <property type="entry name" value="HAD-like_sf"/>
</dbReference>
<evidence type="ECO:0000256" key="3">
    <source>
        <dbReference type="ARBA" id="ARBA00006171"/>
    </source>
</evidence>
<dbReference type="InterPro" id="IPR023198">
    <property type="entry name" value="PGP-like_dom2"/>
</dbReference>
<dbReference type="PRINTS" id="PR00413">
    <property type="entry name" value="HADHALOGNASE"/>
</dbReference>
<dbReference type="InterPro" id="IPR006439">
    <property type="entry name" value="HAD-SF_hydro_IA"/>
</dbReference>
<dbReference type="Gene3D" id="3.40.50.1000">
    <property type="entry name" value="HAD superfamily/HAD-like"/>
    <property type="match status" value="1"/>
</dbReference>
<dbReference type="GO" id="GO:0016787">
    <property type="term" value="F:hydrolase activity"/>
    <property type="evidence" value="ECO:0007669"/>
    <property type="project" value="UniProtKB-KW"/>
</dbReference>
<comment type="similarity">
    <text evidence="3">Belongs to the HAD-like hydrolase superfamily. CbbY/CbbZ/Gph/YieH family.</text>
</comment>
<sequence>MEAKTGKAMAEDLKGAALLFDLDGTLVDTVEDLAAAMNHALVEAGHASVPTSEVRHLVGHGARRMLMRGYVVSAGREAEAEELDLAMTRFLDHYQANIAVHSRPFDYAIEMIEGFLARGARAAICTNKREAMARLLIETLGVSHLFDAIVGADTTAAAKPDPAPVRLCLEKTNARRAVFIGDSDTDIRAAKAADLPCFIADFGYGPITLAAETAGLFSHYREASRLIGAALRP</sequence>
<organism evidence="5 6">
    <name type="scientific">Hyphococcus aureus</name>
    <dbReference type="NCBI Taxonomy" id="2666033"/>
    <lineage>
        <taxon>Bacteria</taxon>
        <taxon>Pseudomonadati</taxon>
        <taxon>Pseudomonadota</taxon>
        <taxon>Alphaproteobacteria</taxon>
        <taxon>Parvularculales</taxon>
        <taxon>Parvularculaceae</taxon>
        <taxon>Hyphococcus</taxon>
    </lineage>
</organism>
<evidence type="ECO:0000313" key="6">
    <source>
        <dbReference type="Proteomes" id="UP001596116"/>
    </source>
</evidence>
<dbReference type="PANTHER" id="PTHR43434:SF1">
    <property type="entry name" value="PHOSPHOGLYCOLATE PHOSPHATASE"/>
    <property type="match status" value="1"/>
</dbReference>
<protein>
    <recommendedName>
        <fullName evidence="4">phosphoglycolate phosphatase</fullName>
        <ecNumber evidence="4">3.1.3.18</ecNumber>
    </recommendedName>
</protein>
<dbReference type="EMBL" id="JBHPON010000001">
    <property type="protein sequence ID" value="MFC6035484.1"/>
    <property type="molecule type" value="Genomic_DNA"/>
</dbReference>
<dbReference type="EC" id="3.1.3.18" evidence="4"/>
<evidence type="ECO:0000313" key="5">
    <source>
        <dbReference type="EMBL" id="MFC6035484.1"/>
    </source>
</evidence>
<dbReference type="Gene3D" id="1.10.150.240">
    <property type="entry name" value="Putative phosphatase, domain 2"/>
    <property type="match status" value="1"/>
</dbReference>
<comment type="catalytic activity">
    <reaction evidence="1">
        <text>2-phosphoglycolate + H2O = glycolate + phosphate</text>
        <dbReference type="Rhea" id="RHEA:14369"/>
        <dbReference type="ChEBI" id="CHEBI:15377"/>
        <dbReference type="ChEBI" id="CHEBI:29805"/>
        <dbReference type="ChEBI" id="CHEBI:43474"/>
        <dbReference type="ChEBI" id="CHEBI:58033"/>
        <dbReference type="EC" id="3.1.3.18"/>
    </reaction>
</comment>
<dbReference type="Proteomes" id="UP001596116">
    <property type="component" value="Unassembled WGS sequence"/>
</dbReference>
<dbReference type="Pfam" id="PF13419">
    <property type="entry name" value="HAD_2"/>
    <property type="match status" value="1"/>
</dbReference>
<reference evidence="5 6" key="1">
    <citation type="submission" date="2024-09" db="EMBL/GenBank/DDBJ databases">
        <authorList>
            <person name="Zhang Z.-H."/>
        </authorList>
    </citation>
    <scope>NUCLEOTIDE SEQUENCE [LARGE SCALE GENOMIC DNA]</scope>
    <source>
        <strain evidence="5 6">HHTR114</strain>
    </source>
</reference>
<evidence type="ECO:0000256" key="1">
    <source>
        <dbReference type="ARBA" id="ARBA00000830"/>
    </source>
</evidence>
<name>A0ABW1KU60_9PROT</name>
<dbReference type="RefSeq" id="WP_379879196.1">
    <property type="nucleotide sequence ID" value="NZ_JBHPON010000001.1"/>
</dbReference>
<dbReference type="SFLD" id="SFLDG01129">
    <property type="entry name" value="C1.5:_HAD__Beta-PGM__Phosphata"/>
    <property type="match status" value="1"/>
</dbReference>
<dbReference type="NCBIfam" id="TIGR01549">
    <property type="entry name" value="HAD-SF-IA-v1"/>
    <property type="match status" value="1"/>
</dbReference>
<dbReference type="SFLD" id="SFLDS00003">
    <property type="entry name" value="Haloacid_Dehalogenase"/>
    <property type="match status" value="1"/>
</dbReference>
<dbReference type="InterPro" id="IPR050155">
    <property type="entry name" value="HAD-like_hydrolase_sf"/>
</dbReference>
<comment type="caution">
    <text evidence="5">The sequence shown here is derived from an EMBL/GenBank/DDBJ whole genome shotgun (WGS) entry which is preliminary data.</text>
</comment>
<keyword evidence="5" id="KW-0378">Hydrolase</keyword>
<dbReference type="InterPro" id="IPR023214">
    <property type="entry name" value="HAD_sf"/>
</dbReference>
<evidence type="ECO:0000256" key="2">
    <source>
        <dbReference type="ARBA" id="ARBA00004818"/>
    </source>
</evidence>
<dbReference type="InterPro" id="IPR041492">
    <property type="entry name" value="HAD_2"/>
</dbReference>